<dbReference type="Proteomes" id="UP000741863">
    <property type="component" value="Unassembled WGS sequence"/>
</dbReference>
<evidence type="ECO:0000313" key="15">
    <source>
        <dbReference type="Proteomes" id="UP000741863"/>
    </source>
</evidence>
<keyword evidence="15" id="KW-1185">Reference proteome</keyword>
<dbReference type="InterPro" id="IPR001094">
    <property type="entry name" value="Flavdoxin-like"/>
</dbReference>
<keyword evidence="11" id="KW-0198">Cysteine biosynthesis</keyword>
<dbReference type="SUPFAM" id="SSF52343">
    <property type="entry name" value="Ferredoxin reductase-like, C-terminal NADP-linked domain"/>
    <property type="match status" value="1"/>
</dbReference>
<comment type="caution">
    <text evidence="14">The sequence shown here is derived from an EMBL/GenBank/DDBJ whole genome shotgun (WGS) entry which is preliminary data.</text>
</comment>
<dbReference type="Gene3D" id="1.20.990.10">
    <property type="entry name" value="NADPH-cytochrome p450 Reductase, Chain A, domain 3"/>
    <property type="match status" value="1"/>
</dbReference>
<dbReference type="InterPro" id="IPR003097">
    <property type="entry name" value="CysJ-like_FAD-binding"/>
</dbReference>
<evidence type="ECO:0000256" key="1">
    <source>
        <dbReference type="ARBA" id="ARBA00001917"/>
    </source>
</evidence>
<dbReference type="PRINTS" id="PR00371">
    <property type="entry name" value="FPNCR"/>
</dbReference>
<dbReference type="InterPro" id="IPR010199">
    <property type="entry name" value="CysJ"/>
</dbReference>
<dbReference type="InterPro" id="IPR023173">
    <property type="entry name" value="NADPH_Cyt_P450_Rdtase_alpha"/>
</dbReference>
<evidence type="ECO:0000256" key="5">
    <source>
        <dbReference type="ARBA" id="ARBA00022630"/>
    </source>
</evidence>
<keyword evidence="3" id="KW-0813">Transport</keyword>
<evidence type="ECO:0000256" key="2">
    <source>
        <dbReference type="ARBA" id="ARBA00001974"/>
    </source>
</evidence>
<evidence type="ECO:0000256" key="7">
    <source>
        <dbReference type="ARBA" id="ARBA00022827"/>
    </source>
</evidence>
<dbReference type="EC" id="1.8.1.2" evidence="14"/>
<name>A0ABS2PA60_9BACL</name>
<dbReference type="Gene3D" id="3.40.50.360">
    <property type="match status" value="1"/>
</dbReference>
<dbReference type="Pfam" id="PF00258">
    <property type="entry name" value="Flavodoxin_1"/>
    <property type="match status" value="1"/>
</dbReference>
<evidence type="ECO:0000256" key="11">
    <source>
        <dbReference type="ARBA" id="ARBA00023192"/>
    </source>
</evidence>
<dbReference type="InterPro" id="IPR008254">
    <property type="entry name" value="Flavodoxin/NO_synth"/>
</dbReference>
<evidence type="ECO:0000256" key="4">
    <source>
        <dbReference type="ARBA" id="ARBA00022605"/>
    </source>
</evidence>
<dbReference type="RefSeq" id="WP_204696472.1">
    <property type="nucleotide sequence ID" value="NZ_JAFBEC010000003.1"/>
</dbReference>
<dbReference type="InterPro" id="IPR017927">
    <property type="entry name" value="FAD-bd_FR_type"/>
</dbReference>
<keyword evidence="7" id="KW-0274">FAD</keyword>
<keyword evidence="9" id="KW-0249">Electron transport</keyword>
<dbReference type="InterPro" id="IPR001709">
    <property type="entry name" value="Flavoprot_Pyr_Nucl_cyt_Rdtase"/>
</dbReference>
<dbReference type="GO" id="GO:0004783">
    <property type="term" value="F:sulfite reductase (NADPH) activity"/>
    <property type="evidence" value="ECO:0007669"/>
    <property type="project" value="UniProtKB-EC"/>
</dbReference>
<dbReference type="EMBL" id="JAFBEC010000003">
    <property type="protein sequence ID" value="MBM7632313.1"/>
    <property type="molecule type" value="Genomic_DNA"/>
</dbReference>
<feature type="domain" description="FAD-binding FR-type" evidence="13">
    <location>
        <begin position="233"/>
        <end position="452"/>
    </location>
</feature>
<keyword evidence="4" id="KW-0028">Amino-acid biosynthesis</keyword>
<keyword evidence="10 14" id="KW-0560">Oxidoreductase</keyword>
<dbReference type="PIRSF" id="PIRSF000207">
    <property type="entry name" value="SiR-FP_CysJ"/>
    <property type="match status" value="1"/>
</dbReference>
<comment type="cofactor">
    <cofactor evidence="2">
        <name>FAD</name>
        <dbReference type="ChEBI" id="CHEBI:57692"/>
    </cofactor>
</comment>
<dbReference type="Pfam" id="PF00175">
    <property type="entry name" value="NAD_binding_1"/>
    <property type="match status" value="1"/>
</dbReference>
<organism evidence="14 15">
    <name type="scientific">Geomicrobium sediminis</name>
    <dbReference type="NCBI Taxonomy" id="1347788"/>
    <lineage>
        <taxon>Bacteria</taxon>
        <taxon>Bacillati</taxon>
        <taxon>Bacillota</taxon>
        <taxon>Bacilli</taxon>
        <taxon>Bacillales</taxon>
        <taxon>Geomicrobium</taxon>
    </lineage>
</organism>
<evidence type="ECO:0000259" key="12">
    <source>
        <dbReference type="PROSITE" id="PS50902"/>
    </source>
</evidence>
<evidence type="ECO:0000256" key="10">
    <source>
        <dbReference type="ARBA" id="ARBA00023002"/>
    </source>
</evidence>
<evidence type="ECO:0000259" key="13">
    <source>
        <dbReference type="PROSITE" id="PS51384"/>
    </source>
</evidence>
<evidence type="ECO:0000256" key="8">
    <source>
        <dbReference type="ARBA" id="ARBA00022857"/>
    </source>
</evidence>
<accession>A0ABS2PA60</accession>
<dbReference type="SUPFAM" id="SSF63380">
    <property type="entry name" value="Riboflavin synthase domain-like"/>
    <property type="match status" value="1"/>
</dbReference>
<evidence type="ECO:0000256" key="9">
    <source>
        <dbReference type="ARBA" id="ARBA00022982"/>
    </source>
</evidence>
<dbReference type="InterPro" id="IPR001433">
    <property type="entry name" value="OxRdtase_FAD/NAD-bd"/>
</dbReference>
<dbReference type="Gene3D" id="2.40.30.10">
    <property type="entry name" value="Translation factors"/>
    <property type="match status" value="1"/>
</dbReference>
<dbReference type="PRINTS" id="PR00369">
    <property type="entry name" value="FLAVODOXIN"/>
</dbReference>
<protein>
    <submittedName>
        <fullName evidence="14">Sulfite reductase (NADPH) flavoprotein alpha-component</fullName>
        <ecNumber evidence="14">1.8.1.2</ecNumber>
    </submittedName>
</protein>
<reference evidence="14 15" key="1">
    <citation type="submission" date="2021-01" db="EMBL/GenBank/DDBJ databases">
        <title>Genomic Encyclopedia of Type Strains, Phase IV (KMG-IV): sequencing the most valuable type-strain genomes for metagenomic binning, comparative biology and taxonomic classification.</title>
        <authorList>
            <person name="Goeker M."/>
        </authorList>
    </citation>
    <scope>NUCLEOTIDE SEQUENCE [LARGE SCALE GENOMIC DNA]</scope>
    <source>
        <strain evidence="14 15">DSM 25540</strain>
    </source>
</reference>
<dbReference type="SUPFAM" id="SSF52218">
    <property type="entry name" value="Flavoproteins"/>
    <property type="match status" value="1"/>
</dbReference>
<sequence length="603" mass="68032">MHLKTTSSPFTDEQVQLLNQLLPTLSAEQKIWLSGYISGQSFPSEALPTPLTEAVVNDHNPINATVLYGSQTGNSQSVAETLALQFNQAGINADLHSMRDYKTKELKSAERLFVIISTHGEGEPPDNAIGFYEHAFSRKMPKLDGVQFSVLSLGDESYEFFCQTGKELDDLFEKLGGERVVPRADCDVDFEEVANEWIDEVVTKMAENRQSATAPFASPTSIIGDSPSPYSRSNPYHAEVLENINLNGRGSNKETRHIELSLEGSGFTFLPGDSIGIFPENDELIVQQLLELTNWDGNLDVSINKNNDTVPLKEALLKHYEITVLTKPLLTKTKQWMNEEGVEELIQEGNQDQLRDYLEGRDLIDYIKDFGPIQTSAEEFVATLRKIPPRLYSIASSHLANEDEVHLTVSAVRYDFNERARSGVCSVQCAERTEVGGVLPIFVQKNDNFRLPKDPETPIIMVGPGTGVAPYRSFLEEREELDASGKSWLFFGDQHFVTDFLYQVDWQRWLSNGTLTKMDVAFSRDTDKKVYVQHRMKEKAKELYEWIDAGATIYVCGDEKQMAQDVHDTLAEIVAAEGNYTTDEAETFLKELQQEQRYQRDVY</sequence>
<dbReference type="Pfam" id="PF00667">
    <property type="entry name" value="FAD_binding_1"/>
    <property type="match status" value="1"/>
</dbReference>
<keyword evidence="5" id="KW-0285">Flavoprotein</keyword>
<evidence type="ECO:0000313" key="14">
    <source>
        <dbReference type="EMBL" id="MBM7632313.1"/>
    </source>
</evidence>
<dbReference type="PROSITE" id="PS50902">
    <property type="entry name" value="FLAVODOXIN_LIKE"/>
    <property type="match status" value="1"/>
</dbReference>
<dbReference type="Gene3D" id="3.40.50.80">
    <property type="entry name" value="Nucleotide-binding domain of ferredoxin-NADP reductase (FNR) module"/>
    <property type="match status" value="1"/>
</dbReference>
<dbReference type="PANTHER" id="PTHR19384:SF128">
    <property type="entry name" value="NADPH OXIDOREDUCTASE A"/>
    <property type="match status" value="1"/>
</dbReference>
<dbReference type="PROSITE" id="PS51384">
    <property type="entry name" value="FAD_FR"/>
    <property type="match status" value="1"/>
</dbReference>
<dbReference type="InterPro" id="IPR039261">
    <property type="entry name" value="FNR_nucleotide-bd"/>
</dbReference>
<keyword evidence="8" id="KW-0521">NADP</keyword>
<proteinExistence type="predicted"/>
<dbReference type="InterPro" id="IPR029039">
    <property type="entry name" value="Flavoprotein-like_sf"/>
</dbReference>
<dbReference type="PANTHER" id="PTHR19384">
    <property type="entry name" value="NITRIC OXIDE SYNTHASE-RELATED"/>
    <property type="match status" value="1"/>
</dbReference>
<dbReference type="CDD" id="cd06199">
    <property type="entry name" value="SiR"/>
    <property type="match status" value="1"/>
</dbReference>
<keyword evidence="6" id="KW-0288">FMN</keyword>
<dbReference type="NCBIfam" id="TIGR01931">
    <property type="entry name" value="cysJ"/>
    <property type="match status" value="1"/>
</dbReference>
<evidence type="ECO:0000256" key="6">
    <source>
        <dbReference type="ARBA" id="ARBA00022643"/>
    </source>
</evidence>
<evidence type="ECO:0000256" key="3">
    <source>
        <dbReference type="ARBA" id="ARBA00022448"/>
    </source>
</evidence>
<dbReference type="InterPro" id="IPR017938">
    <property type="entry name" value="Riboflavin_synthase-like_b-brl"/>
</dbReference>
<gene>
    <name evidence="14" type="ORF">JOD17_001406</name>
</gene>
<comment type="cofactor">
    <cofactor evidence="1">
        <name>FMN</name>
        <dbReference type="ChEBI" id="CHEBI:58210"/>
    </cofactor>
</comment>
<feature type="domain" description="Flavodoxin-like" evidence="12">
    <location>
        <begin position="64"/>
        <end position="202"/>
    </location>
</feature>